<evidence type="ECO:0000256" key="3">
    <source>
        <dbReference type="ARBA" id="ARBA00022722"/>
    </source>
</evidence>
<feature type="domain" description="DNA/RNA non-specific endonuclease/pyrophosphatase/phosphodiesterase" evidence="13">
    <location>
        <begin position="144"/>
        <end position="336"/>
    </location>
</feature>
<accession>A0AA35D455</accession>
<dbReference type="AlphaFoldDB" id="A0AA35D455"/>
<reference evidence="14" key="1">
    <citation type="submission" date="2020-05" db="EMBL/GenBank/DDBJ databases">
        <authorList>
            <person name="Delgado-Blas J."/>
        </authorList>
    </citation>
    <scope>NUCLEOTIDE SEQUENCE</scope>
    <source>
        <strain evidence="14">BB1454</strain>
    </source>
</reference>
<gene>
    <name evidence="14" type="primary">nucA_1</name>
    <name evidence="14" type="ORF">GHA_00425</name>
</gene>
<dbReference type="EC" id="3.1.30.-" evidence="10"/>
<feature type="binding site" evidence="9">
    <location>
        <position position="239"/>
    </location>
    <ligand>
        <name>Mg(2+)</name>
        <dbReference type="ChEBI" id="CHEBI:18420"/>
        <note>catalytic</note>
    </ligand>
</feature>
<dbReference type="GO" id="GO:0004521">
    <property type="term" value="F:RNA endonuclease activity"/>
    <property type="evidence" value="ECO:0007669"/>
    <property type="project" value="TreeGrafter"/>
</dbReference>
<evidence type="ECO:0000313" key="14">
    <source>
        <dbReference type="EMBL" id="CAB5663094.1"/>
    </source>
</evidence>
<dbReference type="InterPro" id="IPR044929">
    <property type="entry name" value="DNA/RNA_non-sp_Endonuclease_sf"/>
</dbReference>
<dbReference type="GO" id="GO:0046872">
    <property type="term" value="F:metal ion binding"/>
    <property type="evidence" value="ECO:0007669"/>
    <property type="project" value="UniProtKB-KW"/>
</dbReference>
<dbReference type="InterPro" id="IPR020821">
    <property type="entry name" value="ENPP1-3/EXOG-like_nuc-like"/>
</dbReference>
<dbReference type="GO" id="GO:0003676">
    <property type="term" value="F:nucleic acid binding"/>
    <property type="evidence" value="ECO:0007669"/>
    <property type="project" value="InterPro"/>
</dbReference>
<dbReference type="SMART" id="SM00892">
    <property type="entry name" value="Endonuclease_NS"/>
    <property type="match status" value="1"/>
</dbReference>
<dbReference type="RefSeq" id="WP_234687688.1">
    <property type="nucleotide sequence ID" value="NZ_CAHPRW010000001.1"/>
</dbReference>
<dbReference type="InterPro" id="IPR040255">
    <property type="entry name" value="Non-specific_endonuclease"/>
</dbReference>
<proteinExistence type="inferred from homology"/>
<dbReference type="InterPro" id="IPR001604">
    <property type="entry name" value="Endo_G_ENPP1-like_dom"/>
</dbReference>
<evidence type="ECO:0000259" key="12">
    <source>
        <dbReference type="SMART" id="SM00477"/>
    </source>
</evidence>
<dbReference type="PROSITE" id="PS01070">
    <property type="entry name" value="NUCLEASE_NON_SPEC"/>
    <property type="match status" value="1"/>
</dbReference>
<dbReference type="PANTHER" id="PTHR13966">
    <property type="entry name" value="ENDONUCLEASE RELATED"/>
    <property type="match status" value="1"/>
</dbReference>
<evidence type="ECO:0000256" key="4">
    <source>
        <dbReference type="ARBA" id="ARBA00022723"/>
    </source>
</evidence>
<evidence type="ECO:0000256" key="10">
    <source>
        <dbReference type="RuleBase" id="RU366055"/>
    </source>
</evidence>
<comment type="caution">
    <text evidence="14">The sequence shown here is derived from an EMBL/GenBank/DDBJ whole genome shotgun (WGS) entry which is preliminary data.</text>
</comment>
<evidence type="ECO:0000256" key="6">
    <source>
        <dbReference type="ARBA" id="ARBA00022801"/>
    </source>
</evidence>
<keyword evidence="7" id="KW-0460">Magnesium</keyword>
<sequence>MATRKKKTFAPLSWLRAWRQRLTSRMACFVWGAILGNAVLSHPIQPLNLLLEPPEHMLSTTARDWLALLRTEMRQLGGTVSAAVGDATTHWLRTRTQDTHPQAPAAEPATTRSGDFADCADQFPAQRPLHVVDTSTQWAPLALCADAFAVLYSGLTKTPLVVVEKLNRQRLQHATGLVRTDAFYADTRIPSPWRADLSDYQGSGYDRGHLAAAANQPDAQAMAQSFALSNMVPQDPTHNRRLWAKLEADVRKYALRTAGNVYVFTGSLHEGPTQTLGRNAVWIPSHLFKLVYDESQQRAWAYVLPNRADARITRPMDYAAFVERTGWPLLRGLPVVGSIR</sequence>
<evidence type="ECO:0000313" key="15">
    <source>
        <dbReference type="Proteomes" id="UP000834458"/>
    </source>
</evidence>
<evidence type="ECO:0000256" key="11">
    <source>
        <dbReference type="SAM" id="MobiDB-lite"/>
    </source>
</evidence>
<evidence type="ECO:0000256" key="8">
    <source>
        <dbReference type="PIRSR" id="PIRSR640255-1"/>
    </source>
</evidence>
<evidence type="ECO:0000256" key="7">
    <source>
        <dbReference type="ARBA" id="ARBA00022842"/>
    </source>
</evidence>
<keyword evidence="5 10" id="KW-0255">Endonuclease</keyword>
<protein>
    <recommendedName>
        <fullName evidence="10">Endonuclease</fullName>
        <ecNumber evidence="10">3.1.30.-</ecNumber>
    </recommendedName>
</protein>
<evidence type="ECO:0000256" key="5">
    <source>
        <dbReference type="ARBA" id="ARBA00022759"/>
    </source>
</evidence>
<feature type="domain" description="ENPP1-3/EXOG-like endonuclease/phosphodiesterase" evidence="12">
    <location>
        <begin position="145"/>
        <end position="336"/>
    </location>
</feature>
<dbReference type="GO" id="GO:0000014">
    <property type="term" value="F:single-stranded DNA endodeoxyribonuclease activity"/>
    <property type="evidence" value="ECO:0007669"/>
    <property type="project" value="TreeGrafter"/>
</dbReference>
<dbReference type="SUPFAM" id="SSF54060">
    <property type="entry name" value="His-Me finger endonucleases"/>
    <property type="match status" value="1"/>
</dbReference>
<comment type="cofactor">
    <cofactor evidence="1 10">
        <name>Mg(2+)</name>
        <dbReference type="ChEBI" id="CHEBI:18420"/>
    </cofactor>
</comment>
<dbReference type="EMBL" id="CAHPSC010000004">
    <property type="protein sequence ID" value="CAB5663094.1"/>
    <property type="molecule type" value="Genomic_DNA"/>
</dbReference>
<feature type="active site" description="Proton acceptor" evidence="8">
    <location>
        <position position="209"/>
    </location>
</feature>
<keyword evidence="4 9" id="KW-0479">Metal-binding</keyword>
<name>A0AA35D455_9BURK</name>
<evidence type="ECO:0000256" key="2">
    <source>
        <dbReference type="ARBA" id="ARBA00010052"/>
    </source>
</evidence>
<dbReference type="SMART" id="SM00477">
    <property type="entry name" value="NUC"/>
    <property type="match status" value="1"/>
</dbReference>
<evidence type="ECO:0000256" key="1">
    <source>
        <dbReference type="ARBA" id="ARBA00001946"/>
    </source>
</evidence>
<dbReference type="PANTHER" id="PTHR13966:SF5">
    <property type="entry name" value="ENDONUCLEASE G, MITOCHONDRIAL"/>
    <property type="match status" value="1"/>
</dbReference>
<feature type="region of interest" description="Disordered" evidence="11">
    <location>
        <begin position="95"/>
        <end position="114"/>
    </location>
</feature>
<dbReference type="InterPro" id="IPR044925">
    <property type="entry name" value="His-Me_finger_sf"/>
</dbReference>
<evidence type="ECO:0000259" key="13">
    <source>
        <dbReference type="SMART" id="SM00892"/>
    </source>
</evidence>
<evidence type="ECO:0000256" key="9">
    <source>
        <dbReference type="PIRSR" id="PIRSR640255-2"/>
    </source>
</evidence>
<organism evidence="14 15">
    <name type="scientific">Comamonas aquatica</name>
    <dbReference type="NCBI Taxonomy" id="225991"/>
    <lineage>
        <taxon>Bacteria</taxon>
        <taxon>Pseudomonadati</taxon>
        <taxon>Pseudomonadota</taxon>
        <taxon>Betaproteobacteria</taxon>
        <taxon>Burkholderiales</taxon>
        <taxon>Comamonadaceae</taxon>
        <taxon>Comamonas</taxon>
    </lineage>
</organism>
<dbReference type="Pfam" id="PF01223">
    <property type="entry name" value="Endonuclease_NS"/>
    <property type="match status" value="1"/>
</dbReference>
<dbReference type="Proteomes" id="UP000834458">
    <property type="component" value="Unassembled WGS sequence"/>
</dbReference>
<keyword evidence="6 10" id="KW-0378">Hydrolase</keyword>
<keyword evidence="3 10" id="KW-0540">Nuclease</keyword>
<dbReference type="InterPro" id="IPR018524">
    <property type="entry name" value="DNA/RNA_endonuclease_AS"/>
</dbReference>
<comment type="similarity">
    <text evidence="2 10">Belongs to the DNA/RNA non-specific endonuclease family.</text>
</comment>
<dbReference type="Gene3D" id="3.40.570.10">
    <property type="entry name" value="Extracellular Endonuclease, subunit A"/>
    <property type="match status" value="1"/>
</dbReference>